<protein>
    <submittedName>
        <fullName evidence="2">Uncharacterized protein</fullName>
    </submittedName>
</protein>
<evidence type="ECO:0000256" key="1">
    <source>
        <dbReference type="SAM" id="MobiDB-lite"/>
    </source>
</evidence>
<comment type="caution">
    <text evidence="2">The sequence shown here is derived from an EMBL/GenBank/DDBJ whole genome shotgun (WGS) entry which is preliminary data.</text>
</comment>
<proteinExistence type="predicted"/>
<name>A0A438HTT5_VITVI</name>
<evidence type="ECO:0000313" key="2">
    <source>
        <dbReference type="EMBL" id="RVW87877.1"/>
    </source>
</evidence>
<evidence type="ECO:0000313" key="3">
    <source>
        <dbReference type="Proteomes" id="UP000288805"/>
    </source>
</evidence>
<sequence length="163" mass="18517">MEDVGGCRDNYYSTIGEDCLISTTRGIAKHSGKGKISHLMGTGLKPGDPRFEAWDEEDSMIMAWLRNSMTPEMRHIVYDFLVGLNPEFDQVRIQILGKQEIPCFNEVVALIRGEESRSSVMLEPQTLDGSALVAKTEYSEQRKNDLPKHLGRDNQWKENKDNL</sequence>
<dbReference type="AlphaFoldDB" id="A0A438HTT5"/>
<feature type="region of interest" description="Disordered" evidence="1">
    <location>
        <begin position="138"/>
        <end position="163"/>
    </location>
</feature>
<accession>A0A438HTT5</accession>
<gene>
    <name evidence="2" type="ORF">CK203_039715</name>
</gene>
<reference evidence="2 3" key="1">
    <citation type="journal article" date="2018" name="PLoS Genet.">
        <title>Population sequencing reveals clonal diversity and ancestral inbreeding in the grapevine cultivar Chardonnay.</title>
        <authorList>
            <person name="Roach M.J."/>
            <person name="Johnson D.L."/>
            <person name="Bohlmann J."/>
            <person name="van Vuuren H.J."/>
            <person name="Jones S.J."/>
            <person name="Pretorius I.S."/>
            <person name="Schmidt S.A."/>
            <person name="Borneman A.R."/>
        </authorList>
    </citation>
    <scope>NUCLEOTIDE SEQUENCE [LARGE SCALE GENOMIC DNA]</scope>
    <source>
        <strain evidence="3">cv. Chardonnay</strain>
        <tissue evidence="2">Leaf</tissue>
    </source>
</reference>
<dbReference type="Proteomes" id="UP000288805">
    <property type="component" value="Unassembled WGS sequence"/>
</dbReference>
<dbReference type="EMBL" id="QGNW01000179">
    <property type="protein sequence ID" value="RVW87877.1"/>
    <property type="molecule type" value="Genomic_DNA"/>
</dbReference>
<organism evidence="2 3">
    <name type="scientific">Vitis vinifera</name>
    <name type="common">Grape</name>
    <dbReference type="NCBI Taxonomy" id="29760"/>
    <lineage>
        <taxon>Eukaryota</taxon>
        <taxon>Viridiplantae</taxon>
        <taxon>Streptophyta</taxon>
        <taxon>Embryophyta</taxon>
        <taxon>Tracheophyta</taxon>
        <taxon>Spermatophyta</taxon>
        <taxon>Magnoliopsida</taxon>
        <taxon>eudicotyledons</taxon>
        <taxon>Gunneridae</taxon>
        <taxon>Pentapetalae</taxon>
        <taxon>rosids</taxon>
        <taxon>Vitales</taxon>
        <taxon>Vitaceae</taxon>
        <taxon>Viteae</taxon>
        <taxon>Vitis</taxon>
    </lineage>
</organism>